<dbReference type="HAMAP" id="MF_00040">
    <property type="entry name" value="RRF"/>
    <property type="match status" value="1"/>
</dbReference>
<proteinExistence type="inferred from homology"/>
<dbReference type="InterPro" id="IPR023584">
    <property type="entry name" value="Ribosome_recyc_fac_dom"/>
</dbReference>
<dbReference type="AlphaFoldDB" id="A0A5J6V596"/>
<dbReference type="SUPFAM" id="SSF55194">
    <property type="entry name" value="Ribosome recycling factor, RRF"/>
    <property type="match status" value="1"/>
</dbReference>
<dbReference type="PANTHER" id="PTHR20982">
    <property type="entry name" value="RIBOSOME RECYCLING FACTOR"/>
    <property type="match status" value="1"/>
</dbReference>
<keyword evidence="3 5" id="KW-0963">Cytoplasm</keyword>
<evidence type="ECO:0000256" key="3">
    <source>
        <dbReference type="ARBA" id="ARBA00022490"/>
    </source>
</evidence>
<dbReference type="CDD" id="cd00520">
    <property type="entry name" value="RRF"/>
    <property type="match status" value="1"/>
</dbReference>
<dbReference type="NCBIfam" id="TIGR00496">
    <property type="entry name" value="frr"/>
    <property type="match status" value="1"/>
</dbReference>
<dbReference type="InterPro" id="IPR036191">
    <property type="entry name" value="RRF_sf"/>
</dbReference>
<name>A0A5J6V596_9MICO</name>
<feature type="domain" description="Ribosome recycling factor" evidence="6">
    <location>
        <begin position="24"/>
        <end position="186"/>
    </location>
</feature>
<dbReference type="Pfam" id="PF01765">
    <property type="entry name" value="RRF"/>
    <property type="match status" value="1"/>
</dbReference>
<evidence type="ECO:0000256" key="4">
    <source>
        <dbReference type="ARBA" id="ARBA00022917"/>
    </source>
</evidence>
<dbReference type="PANTHER" id="PTHR20982:SF3">
    <property type="entry name" value="MITOCHONDRIAL RIBOSOME RECYCLING FACTOR PSEUDO 1"/>
    <property type="match status" value="1"/>
</dbReference>
<protein>
    <recommendedName>
        <fullName evidence="5">Ribosome-recycling factor</fullName>
        <shortName evidence="5">RRF</shortName>
    </recommendedName>
    <alternativeName>
        <fullName evidence="5">Ribosome-releasing factor</fullName>
    </alternativeName>
</protein>
<evidence type="ECO:0000259" key="6">
    <source>
        <dbReference type="Pfam" id="PF01765"/>
    </source>
</evidence>
<dbReference type="Gene3D" id="3.30.1360.40">
    <property type="match status" value="1"/>
</dbReference>
<dbReference type="KEGG" id="serw:FY030_09780"/>
<gene>
    <name evidence="5" type="primary">frr</name>
    <name evidence="7" type="ORF">FY030_09780</name>
</gene>
<evidence type="ECO:0000313" key="7">
    <source>
        <dbReference type="EMBL" id="QFG68955.1"/>
    </source>
</evidence>
<dbReference type="GO" id="GO:0005737">
    <property type="term" value="C:cytoplasm"/>
    <property type="evidence" value="ECO:0007669"/>
    <property type="project" value="UniProtKB-SubCell"/>
</dbReference>
<dbReference type="FunFam" id="1.10.132.20:FF:000001">
    <property type="entry name" value="Ribosome-recycling factor"/>
    <property type="match status" value="1"/>
</dbReference>
<evidence type="ECO:0000256" key="2">
    <source>
        <dbReference type="ARBA" id="ARBA00005912"/>
    </source>
</evidence>
<keyword evidence="4 5" id="KW-0648">Protein biosynthesis</keyword>
<dbReference type="FunFam" id="3.30.1360.40:FF:000001">
    <property type="entry name" value="Ribosome-recycling factor"/>
    <property type="match status" value="1"/>
</dbReference>
<dbReference type="Gene3D" id="1.10.132.20">
    <property type="entry name" value="Ribosome-recycling factor"/>
    <property type="match status" value="1"/>
</dbReference>
<dbReference type="EMBL" id="CP044427">
    <property type="protein sequence ID" value="QFG68955.1"/>
    <property type="molecule type" value="Genomic_DNA"/>
</dbReference>
<dbReference type="Proteomes" id="UP000326546">
    <property type="component" value="Chromosome"/>
</dbReference>
<comment type="subcellular location">
    <subcellularLocation>
        <location evidence="1 5">Cytoplasm</location>
    </subcellularLocation>
</comment>
<comment type="similarity">
    <text evidence="2 5">Belongs to the RRF family.</text>
</comment>
<dbReference type="GO" id="GO:0043023">
    <property type="term" value="F:ribosomal large subunit binding"/>
    <property type="evidence" value="ECO:0007669"/>
    <property type="project" value="TreeGrafter"/>
</dbReference>
<reference evidence="7 8" key="1">
    <citation type="submission" date="2019-09" db="EMBL/GenBank/DDBJ databases">
        <title>Serinicoccus pratensis sp. nov., isolated from meadow soil.</title>
        <authorList>
            <person name="Zhang W."/>
        </authorList>
    </citation>
    <scope>NUCLEOTIDE SEQUENCE [LARGE SCALE GENOMIC DNA]</scope>
    <source>
        <strain evidence="7 8">W204</strain>
    </source>
</reference>
<comment type="function">
    <text evidence="5">Responsible for the release of ribosomes from messenger RNA at the termination of protein biosynthesis. May increase the efficiency of translation by recycling ribosomes from one round of translation to another.</text>
</comment>
<dbReference type="InterPro" id="IPR002661">
    <property type="entry name" value="Ribosome_recyc_fac"/>
</dbReference>
<dbReference type="OrthoDB" id="9804006at2"/>
<keyword evidence="8" id="KW-1185">Reference proteome</keyword>
<organism evidence="7 8">
    <name type="scientific">Ornithinimicrobium pratense</name>
    <dbReference type="NCBI Taxonomy" id="2593973"/>
    <lineage>
        <taxon>Bacteria</taxon>
        <taxon>Bacillati</taxon>
        <taxon>Actinomycetota</taxon>
        <taxon>Actinomycetes</taxon>
        <taxon>Micrococcales</taxon>
        <taxon>Ornithinimicrobiaceae</taxon>
        <taxon>Ornithinimicrobium</taxon>
    </lineage>
</organism>
<evidence type="ECO:0000313" key="8">
    <source>
        <dbReference type="Proteomes" id="UP000326546"/>
    </source>
</evidence>
<sequence length="188" mass="21200">MSEVVEMALMEAEEKMDKALEVARDDMSSIRTGRAHPGMFSRLEVDYYGAATPLQQLASFTVQDARTLLITPYDKGSLREIEKTLRDSDLGANPSNDGNAIRIVMPQLTEERRREYIKLAHSKGEDAKISVRHVRRHAKDQIDKAVKDGEIGEDEGTRAEKELEALTKSRVDTIDEILKSKETELLEV</sequence>
<accession>A0A5J6V596</accession>
<evidence type="ECO:0000256" key="5">
    <source>
        <dbReference type="HAMAP-Rule" id="MF_00040"/>
    </source>
</evidence>
<dbReference type="GO" id="GO:0006415">
    <property type="term" value="P:translational termination"/>
    <property type="evidence" value="ECO:0007669"/>
    <property type="project" value="UniProtKB-UniRule"/>
</dbReference>
<evidence type="ECO:0000256" key="1">
    <source>
        <dbReference type="ARBA" id="ARBA00004496"/>
    </source>
</evidence>
<dbReference type="RefSeq" id="WP_158061341.1">
    <property type="nucleotide sequence ID" value="NZ_CP044427.1"/>
</dbReference>